<dbReference type="InterPro" id="IPR003382">
    <property type="entry name" value="Flavoprotein"/>
</dbReference>
<keyword evidence="3" id="KW-0511">Multifunctional enzyme</keyword>
<keyword evidence="3" id="KW-0479">Metal-binding</keyword>
<dbReference type="UniPathway" id="UPA00241">
    <property type="reaction ID" value="UER00353"/>
</dbReference>
<dbReference type="Gene3D" id="3.40.50.10300">
    <property type="entry name" value="CoaB-like"/>
    <property type="match status" value="1"/>
</dbReference>
<feature type="region of interest" description="Phosphopantothenate--cysteine ligase" evidence="3">
    <location>
        <begin position="230"/>
        <end position="435"/>
    </location>
</feature>
<dbReference type="Pfam" id="PF04127">
    <property type="entry name" value="DFP"/>
    <property type="match status" value="1"/>
</dbReference>
<dbReference type="GO" id="GO:0004633">
    <property type="term" value="F:phosphopantothenoylcysteine decarboxylase activity"/>
    <property type="evidence" value="ECO:0007669"/>
    <property type="project" value="UniProtKB-UniRule"/>
</dbReference>
<feature type="region of interest" description="Disordered" evidence="5">
    <location>
        <begin position="203"/>
        <end position="222"/>
    </location>
</feature>
<evidence type="ECO:0000313" key="8">
    <source>
        <dbReference type="EMBL" id="AEB07027.1"/>
    </source>
</evidence>
<evidence type="ECO:0000256" key="4">
    <source>
        <dbReference type="RuleBase" id="RU364078"/>
    </source>
</evidence>
<dbReference type="GO" id="GO:0015941">
    <property type="term" value="P:pantothenate catabolic process"/>
    <property type="evidence" value="ECO:0007669"/>
    <property type="project" value="InterPro"/>
</dbReference>
<reference evidence="9" key="1">
    <citation type="journal article" date="2013" name="Stand. Genomic Sci.">
        <title>Complete genome sequence of Coriobacterium glomerans type strain (PW2(T)) from the midgut of Pyrrhocoris apterus L. (red soldier bug).</title>
        <authorList>
            <person name="Stackebrandt E."/>
            <person name="Zeytun A."/>
            <person name="Lapidus A."/>
            <person name="Nolan M."/>
            <person name="Lucas S."/>
            <person name="Hammon N."/>
            <person name="Deshpande S."/>
            <person name="Cheng J.F."/>
            <person name="Tapia R."/>
            <person name="Goodwin L.A."/>
            <person name="Pitluck S."/>
            <person name="Liolios K."/>
            <person name="Pagani I."/>
            <person name="Ivanova N."/>
            <person name="Mavromatis K."/>
            <person name="Mikhailova N."/>
            <person name="Huntemann M."/>
            <person name="Pati A."/>
            <person name="Chen A."/>
            <person name="Palaniappan K."/>
            <person name="Chang Y.J."/>
            <person name="Land M."/>
            <person name="Hauser L."/>
            <person name="Rohde M."/>
            <person name="Pukall R."/>
            <person name="Goker M."/>
            <person name="Detter J.C."/>
            <person name="Woyke T."/>
            <person name="Bristow J."/>
            <person name="Eisen J.A."/>
            <person name="Markowitz V."/>
            <person name="Hugenholtz P."/>
            <person name="Kyrpides N.C."/>
            <person name="Klenk H.P."/>
        </authorList>
    </citation>
    <scope>NUCLEOTIDE SEQUENCE</scope>
    <source>
        <strain evidence="9">ATCC 49209 / DSM 20642 / JCM 10262 / PW2</strain>
    </source>
</reference>
<keyword evidence="3 4" id="KW-0288">FMN</keyword>
<evidence type="ECO:0000259" key="6">
    <source>
        <dbReference type="Pfam" id="PF02441"/>
    </source>
</evidence>
<sequence>MRERDASVPAGADIAVMSGSAQGPHAPAILLCVTGCIAAYKSCEIARLLQKRGVDVTVAMSEHATRLVDPLTFRALTRRPVAVGLFDDPSDPIKHISLAQAADVVLVAPATANIIAKMAHGIADDLISTTLLATALPILIAPAMNVNMWRAAATQANIEVLRARGAQIISPDAGYLACGDIGEGRLADPCDIVERVMAALGSKDATERAPRSRGKGTDGSVSDSLAGERIVITAGPTYEPIDPVRFIGNRSSGKMGVELARAAYELGAEVTLVLGPTTIAPPEGVCVERVETAEQMLRCARSAFADATALICAAAVSDYAAAEPAAHKLKKGTESLESLRLVRTPDILAQLSAEKGERRVIGFAAETERVVDNAREKLQRKGCDAIVANDVALAGSGFNQDMDRAWWVGRAGVCDLGFIEKRDLAFEILRRAYQL</sequence>
<evidence type="ECO:0000256" key="5">
    <source>
        <dbReference type="SAM" id="MobiDB-lite"/>
    </source>
</evidence>
<comment type="caution">
    <text evidence="3">Lacks conserved residue(s) required for the propagation of feature annotation.</text>
</comment>
<comment type="catalytic activity">
    <reaction evidence="3 4">
        <text>(R)-4'-phosphopantothenate + L-cysteine + CTP = N-[(R)-4-phosphopantothenoyl]-L-cysteine + CMP + diphosphate + H(+)</text>
        <dbReference type="Rhea" id="RHEA:19397"/>
        <dbReference type="ChEBI" id="CHEBI:10986"/>
        <dbReference type="ChEBI" id="CHEBI:15378"/>
        <dbReference type="ChEBI" id="CHEBI:33019"/>
        <dbReference type="ChEBI" id="CHEBI:35235"/>
        <dbReference type="ChEBI" id="CHEBI:37563"/>
        <dbReference type="ChEBI" id="CHEBI:59458"/>
        <dbReference type="ChEBI" id="CHEBI:60377"/>
        <dbReference type="EC" id="6.3.2.5"/>
    </reaction>
</comment>
<dbReference type="PANTHER" id="PTHR14359">
    <property type="entry name" value="HOMO-OLIGOMERIC FLAVIN CONTAINING CYS DECARBOXYLASE FAMILY"/>
    <property type="match status" value="1"/>
</dbReference>
<dbReference type="InterPro" id="IPR005252">
    <property type="entry name" value="CoaBC"/>
</dbReference>
<feature type="binding site" evidence="3">
    <location>
        <begin position="345"/>
        <end position="348"/>
    </location>
    <ligand>
        <name>CTP</name>
        <dbReference type="ChEBI" id="CHEBI:37563"/>
    </ligand>
</feature>
<dbReference type="SUPFAM" id="SSF52507">
    <property type="entry name" value="Homo-oligomeric flavin-containing Cys decarboxylases, HFCD"/>
    <property type="match status" value="1"/>
</dbReference>
<feature type="region of interest" description="Phosphopantothenoylcysteine decarboxylase" evidence="3">
    <location>
        <begin position="1"/>
        <end position="229"/>
    </location>
</feature>
<dbReference type="GO" id="GO:0004632">
    <property type="term" value="F:phosphopantothenate--cysteine ligase activity"/>
    <property type="evidence" value="ECO:0007669"/>
    <property type="project" value="UniProtKB-UniRule"/>
</dbReference>
<dbReference type="RefSeq" id="WP_013708770.1">
    <property type="nucleotide sequence ID" value="NC_015389.1"/>
</dbReference>
<dbReference type="InterPro" id="IPR036551">
    <property type="entry name" value="Flavin_trans-like"/>
</dbReference>
<name>F2N9J8_CORGP</name>
<feature type="binding site" evidence="3">
    <location>
        <position position="363"/>
    </location>
    <ligand>
        <name>CTP</name>
        <dbReference type="ChEBI" id="CHEBI:37563"/>
    </ligand>
</feature>
<comment type="catalytic activity">
    <reaction evidence="3 4">
        <text>N-[(R)-4-phosphopantothenoyl]-L-cysteine + H(+) = (R)-4'-phosphopantetheine + CO2</text>
        <dbReference type="Rhea" id="RHEA:16793"/>
        <dbReference type="ChEBI" id="CHEBI:15378"/>
        <dbReference type="ChEBI" id="CHEBI:16526"/>
        <dbReference type="ChEBI" id="CHEBI:59458"/>
        <dbReference type="ChEBI" id="CHEBI:61723"/>
        <dbReference type="EC" id="4.1.1.36"/>
    </reaction>
</comment>
<dbReference type="GO" id="GO:0071513">
    <property type="term" value="C:phosphopantothenoylcysteine decarboxylase complex"/>
    <property type="evidence" value="ECO:0007669"/>
    <property type="project" value="TreeGrafter"/>
</dbReference>
<keyword evidence="1 3" id="KW-0210">Decarboxylase</keyword>
<comment type="function">
    <text evidence="3">Catalyzes two sequential steps in the biosynthesis of coenzyme A. In the first step cysteine is conjugated to 4'-phosphopantothenate to form 4-phosphopantothenoylcysteine. In the second step the latter compound is decarboxylated to form 4'-phosphopantotheine.</text>
</comment>
<feature type="binding site" evidence="3">
    <location>
        <position position="328"/>
    </location>
    <ligand>
        <name>CTP</name>
        <dbReference type="ChEBI" id="CHEBI:37563"/>
    </ligand>
</feature>
<dbReference type="InterPro" id="IPR007085">
    <property type="entry name" value="DNA/pantothenate-metab_flavo_C"/>
</dbReference>
<comment type="function">
    <text evidence="4">Catalyzes two steps in the biosynthesis of coenzyme A. In the first step cysteine is conjugated to 4'-phosphopantothenate to form 4-phosphopantothenoylcysteine, in the latter compound is decarboxylated to form 4'-phosphopantotheine.</text>
</comment>
<keyword evidence="9" id="KW-1185">Reference proteome</keyword>
<proteinExistence type="inferred from homology"/>
<evidence type="ECO:0000256" key="2">
    <source>
        <dbReference type="ARBA" id="ARBA00023239"/>
    </source>
</evidence>
<comment type="similarity">
    <text evidence="3 4">In the N-terminal section; belongs to the HFCD (homo-oligomeric flavin containing Cys decarboxylase) superfamily.</text>
</comment>
<feature type="binding site" evidence="3">
    <location>
        <position position="377"/>
    </location>
    <ligand>
        <name>CTP</name>
        <dbReference type="ChEBI" id="CHEBI:37563"/>
    </ligand>
</feature>
<comment type="similarity">
    <text evidence="3 4">In the C-terminal section; belongs to the PPC synthetase family.</text>
</comment>
<dbReference type="HAMAP" id="MF_02225">
    <property type="entry name" value="CoaBC"/>
    <property type="match status" value="1"/>
</dbReference>
<dbReference type="SUPFAM" id="SSF102645">
    <property type="entry name" value="CoaB-like"/>
    <property type="match status" value="1"/>
</dbReference>
<keyword evidence="3 4" id="KW-0285">Flavoprotein</keyword>
<keyword evidence="2 3" id="KW-0456">Lyase</keyword>
<dbReference type="EC" id="4.1.1.36" evidence="3"/>
<comment type="pathway">
    <text evidence="3 4">Cofactor biosynthesis; coenzyme A biosynthesis; CoA from (R)-pantothenate: step 2/5.</text>
</comment>
<keyword evidence="3 4" id="KW-0436">Ligase</keyword>
<comment type="cofactor">
    <cofactor evidence="3">
        <name>FMN</name>
        <dbReference type="ChEBI" id="CHEBI:58210"/>
    </cofactor>
    <text evidence="3">Binds 1 FMN per subunit.</text>
</comment>
<feature type="domain" description="Flavoprotein" evidence="6">
    <location>
        <begin position="29"/>
        <end position="199"/>
    </location>
</feature>
<dbReference type="InterPro" id="IPR035929">
    <property type="entry name" value="CoaB-like_sf"/>
</dbReference>
<dbReference type="GO" id="GO:0010181">
    <property type="term" value="F:FMN binding"/>
    <property type="evidence" value="ECO:0007669"/>
    <property type="project" value="UniProtKB-UniRule"/>
</dbReference>
<feature type="binding site" evidence="3">
    <location>
        <position position="318"/>
    </location>
    <ligand>
        <name>CTP</name>
        <dbReference type="ChEBI" id="CHEBI:37563"/>
    </ligand>
</feature>
<dbReference type="AlphaFoldDB" id="F2N9J8"/>
<evidence type="ECO:0000256" key="3">
    <source>
        <dbReference type="HAMAP-Rule" id="MF_02225"/>
    </source>
</evidence>
<gene>
    <name evidence="3" type="primary">coaBC</name>
    <name evidence="8" type="ordered locus">Corgl_0916</name>
</gene>
<dbReference type="HOGENOM" id="CLU_033319_0_1_11"/>
<dbReference type="Pfam" id="PF02441">
    <property type="entry name" value="Flavoprotein"/>
    <property type="match status" value="1"/>
</dbReference>
<dbReference type="eggNOG" id="COG0452">
    <property type="taxonomic scope" value="Bacteria"/>
</dbReference>
<feature type="domain" description="DNA/pantothenate metabolism flavoprotein C-terminal" evidence="7">
    <location>
        <begin position="225"/>
        <end position="432"/>
    </location>
</feature>
<feature type="binding site" evidence="3">
    <location>
        <position position="381"/>
    </location>
    <ligand>
        <name>CTP</name>
        <dbReference type="ChEBI" id="CHEBI:37563"/>
    </ligand>
</feature>
<comment type="cofactor">
    <cofactor evidence="3">
        <name>Mg(2+)</name>
        <dbReference type="ChEBI" id="CHEBI:18420"/>
    </cofactor>
</comment>
<dbReference type="STRING" id="700015.Corgl_0916"/>
<dbReference type="PANTHER" id="PTHR14359:SF6">
    <property type="entry name" value="PHOSPHOPANTOTHENOYLCYSTEINE DECARBOXYLASE"/>
    <property type="match status" value="1"/>
</dbReference>
<organism evidence="8 9">
    <name type="scientific">Coriobacterium glomerans (strain ATCC 49209 / DSM 20642 / JCM 10262 / PW2)</name>
    <dbReference type="NCBI Taxonomy" id="700015"/>
    <lineage>
        <taxon>Bacteria</taxon>
        <taxon>Bacillati</taxon>
        <taxon>Actinomycetota</taxon>
        <taxon>Coriobacteriia</taxon>
        <taxon>Coriobacteriales</taxon>
        <taxon>Coriobacteriaceae</taxon>
        <taxon>Coriobacterium</taxon>
    </lineage>
</organism>
<dbReference type="KEGG" id="cgo:Corgl_0916"/>
<dbReference type="GO" id="GO:0015937">
    <property type="term" value="P:coenzyme A biosynthetic process"/>
    <property type="evidence" value="ECO:0007669"/>
    <property type="project" value="UniProtKB-UniRule"/>
</dbReference>
<dbReference type="EMBL" id="CP002628">
    <property type="protein sequence ID" value="AEB07027.1"/>
    <property type="molecule type" value="Genomic_DNA"/>
</dbReference>
<dbReference type="EC" id="6.3.2.5" evidence="3"/>
<protein>
    <recommendedName>
        <fullName evidence="3">Coenzyme A biosynthesis bifunctional protein CoaBC</fullName>
    </recommendedName>
    <alternativeName>
        <fullName evidence="3">DNA/pantothenate metabolism flavoprotein</fullName>
    </alternativeName>
    <alternativeName>
        <fullName evidence="3">Phosphopantothenoylcysteine synthetase/decarboxylase</fullName>
        <shortName evidence="3">PPCS-PPCDC</shortName>
    </alternativeName>
    <domain>
        <recommendedName>
            <fullName evidence="3">Phosphopantothenoylcysteine decarboxylase</fullName>
            <shortName evidence="3">PPC decarboxylase</shortName>
            <shortName evidence="3">PPC-DC</shortName>
            <ecNumber evidence="3">4.1.1.36</ecNumber>
        </recommendedName>
        <alternativeName>
            <fullName evidence="3">CoaC</fullName>
        </alternativeName>
    </domain>
    <domain>
        <recommendedName>
            <fullName evidence="3">Phosphopantothenate--cysteine ligase</fullName>
            <ecNumber evidence="3">6.3.2.5</ecNumber>
        </recommendedName>
        <alternativeName>
            <fullName evidence="3">CoaB</fullName>
        </alternativeName>
        <alternativeName>
            <fullName evidence="3">Phosphopantothenoylcysteine synthetase</fullName>
            <shortName evidence="3">PPC synthetase</shortName>
            <shortName evidence="3">PPC-S</shortName>
        </alternativeName>
    </domain>
</protein>
<dbReference type="Gene3D" id="3.40.50.1950">
    <property type="entry name" value="Flavin prenyltransferase-like"/>
    <property type="match status" value="1"/>
</dbReference>
<comment type="pathway">
    <text evidence="3 4">Cofactor biosynthesis; coenzyme A biosynthesis; CoA from (R)-pantothenate: step 3/5.</text>
</comment>
<evidence type="ECO:0000256" key="1">
    <source>
        <dbReference type="ARBA" id="ARBA00022793"/>
    </source>
</evidence>
<evidence type="ECO:0000259" key="7">
    <source>
        <dbReference type="Pfam" id="PF04127"/>
    </source>
</evidence>
<evidence type="ECO:0000313" key="9">
    <source>
        <dbReference type="Proteomes" id="UP000006851"/>
    </source>
</evidence>
<feature type="active site" description="Proton donor" evidence="3">
    <location>
        <position position="178"/>
    </location>
</feature>
<dbReference type="Proteomes" id="UP000006851">
    <property type="component" value="Chromosome"/>
</dbReference>
<dbReference type="GO" id="GO:0046872">
    <property type="term" value="F:metal ion binding"/>
    <property type="evidence" value="ECO:0007669"/>
    <property type="project" value="UniProtKB-KW"/>
</dbReference>
<accession>F2N9J8</accession>
<dbReference type="NCBIfam" id="TIGR00521">
    <property type="entry name" value="coaBC_dfp"/>
    <property type="match status" value="1"/>
</dbReference>
<keyword evidence="3" id="KW-0460">Magnesium</keyword>